<accession>A0ABW5SBP2</accession>
<evidence type="ECO:0000256" key="11">
    <source>
        <dbReference type="ARBA" id="ARBA00022723"/>
    </source>
</evidence>
<keyword evidence="9" id="KW-1134">Transmembrane beta strand</keyword>
<keyword evidence="22" id="KW-1185">Reference proteome</keyword>
<evidence type="ECO:0000256" key="7">
    <source>
        <dbReference type="ARBA" id="ARBA00013179"/>
    </source>
</evidence>
<comment type="caution">
    <text evidence="21">The sequence shown here is derived from an EMBL/GenBank/DDBJ whole genome shotgun (WGS) entry which is preliminary data.</text>
</comment>
<evidence type="ECO:0000256" key="14">
    <source>
        <dbReference type="ARBA" id="ARBA00022837"/>
    </source>
</evidence>
<keyword evidence="13" id="KW-0378">Hydrolase</keyword>
<dbReference type="Gene3D" id="2.40.230.10">
    <property type="entry name" value="Phospholipase A1"/>
    <property type="match status" value="1"/>
</dbReference>
<protein>
    <recommendedName>
        <fullName evidence="19">Phosphatidylcholine 1-acylhydrolase</fullName>
        <ecNumber evidence="7">3.1.1.32</ecNumber>
        <ecNumber evidence="8">3.1.1.4</ecNumber>
    </recommendedName>
</protein>
<evidence type="ECO:0000256" key="6">
    <source>
        <dbReference type="ARBA" id="ARBA00011702"/>
    </source>
</evidence>
<evidence type="ECO:0000256" key="1">
    <source>
        <dbReference type="ARBA" id="ARBA00000111"/>
    </source>
</evidence>
<evidence type="ECO:0000256" key="3">
    <source>
        <dbReference type="ARBA" id="ARBA00001913"/>
    </source>
</evidence>
<keyword evidence="11" id="KW-0479">Metal-binding</keyword>
<comment type="catalytic activity">
    <reaction evidence="2">
        <text>a 1,2-diacyl-sn-glycero-3-phosphocholine + H2O = a 1-acyl-sn-glycero-3-phosphocholine + a fatty acid + H(+)</text>
        <dbReference type="Rhea" id="RHEA:15801"/>
        <dbReference type="ChEBI" id="CHEBI:15377"/>
        <dbReference type="ChEBI" id="CHEBI:15378"/>
        <dbReference type="ChEBI" id="CHEBI:28868"/>
        <dbReference type="ChEBI" id="CHEBI:57643"/>
        <dbReference type="ChEBI" id="CHEBI:58168"/>
        <dbReference type="EC" id="3.1.1.4"/>
    </reaction>
</comment>
<evidence type="ECO:0000256" key="16">
    <source>
        <dbReference type="ARBA" id="ARBA00023098"/>
    </source>
</evidence>
<name>A0ABW5SBP2_9FLAO</name>
<proteinExistence type="inferred from homology"/>
<feature type="signal peptide" evidence="20">
    <location>
        <begin position="1"/>
        <end position="19"/>
    </location>
</feature>
<evidence type="ECO:0000256" key="2">
    <source>
        <dbReference type="ARBA" id="ARBA00001604"/>
    </source>
</evidence>
<comment type="similarity">
    <text evidence="5">Belongs to the phospholipase A1 family.</text>
</comment>
<dbReference type="PANTHER" id="PTHR40457">
    <property type="entry name" value="PHOSPHOLIPASE A1"/>
    <property type="match status" value="1"/>
</dbReference>
<gene>
    <name evidence="21" type="ORF">ACFSQ0_03905</name>
</gene>
<evidence type="ECO:0000256" key="15">
    <source>
        <dbReference type="ARBA" id="ARBA00022963"/>
    </source>
</evidence>
<evidence type="ECO:0000256" key="18">
    <source>
        <dbReference type="ARBA" id="ARBA00023237"/>
    </source>
</evidence>
<comment type="subunit">
    <text evidence="6">Homodimer; dimerization is reversible, and the dimeric form is the active one.</text>
</comment>
<keyword evidence="14" id="KW-0106">Calcium</keyword>
<dbReference type="SUPFAM" id="SSF56931">
    <property type="entry name" value="Outer membrane phospholipase A (OMPLA)"/>
    <property type="match status" value="1"/>
</dbReference>
<evidence type="ECO:0000256" key="13">
    <source>
        <dbReference type="ARBA" id="ARBA00022801"/>
    </source>
</evidence>
<organism evidence="21 22">
    <name type="scientific">Mesonia sediminis</name>
    <dbReference type="NCBI Taxonomy" id="1703946"/>
    <lineage>
        <taxon>Bacteria</taxon>
        <taxon>Pseudomonadati</taxon>
        <taxon>Bacteroidota</taxon>
        <taxon>Flavobacteriia</taxon>
        <taxon>Flavobacteriales</taxon>
        <taxon>Flavobacteriaceae</taxon>
        <taxon>Mesonia</taxon>
    </lineage>
</organism>
<comment type="cofactor">
    <cofactor evidence="3">
        <name>Ca(2+)</name>
        <dbReference type="ChEBI" id="CHEBI:29108"/>
    </cofactor>
</comment>
<evidence type="ECO:0000256" key="17">
    <source>
        <dbReference type="ARBA" id="ARBA00023136"/>
    </source>
</evidence>
<evidence type="ECO:0000256" key="12">
    <source>
        <dbReference type="ARBA" id="ARBA00022729"/>
    </source>
</evidence>
<evidence type="ECO:0000256" key="10">
    <source>
        <dbReference type="ARBA" id="ARBA00022692"/>
    </source>
</evidence>
<evidence type="ECO:0000256" key="20">
    <source>
        <dbReference type="SAM" id="SignalP"/>
    </source>
</evidence>
<comment type="subcellular location">
    <subcellularLocation>
        <location evidence="4">Cell outer membrane</location>
        <topology evidence="4">Multi-pass membrane protein</topology>
    </subcellularLocation>
</comment>
<dbReference type="RefSeq" id="WP_379044403.1">
    <property type="nucleotide sequence ID" value="NZ_JBHULZ010000023.1"/>
</dbReference>
<reference evidence="22" key="1">
    <citation type="journal article" date="2019" name="Int. J. Syst. Evol. Microbiol.">
        <title>The Global Catalogue of Microorganisms (GCM) 10K type strain sequencing project: providing services to taxonomists for standard genome sequencing and annotation.</title>
        <authorList>
            <consortium name="The Broad Institute Genomics Platform"/>
            <consortium name="The Broad Institute Genome Sequencing Center for Infectious Disease"/>
            <person name="Wu L."/>
            <person name="Ma J."/>
        </authorList>
    </citation>
    <scope>NUCLEOTIDE SEQUENCE [LARGE SCALE GENOMIC DNA]</scope>
    <source>
        <strain evidence="22">KCTC 42255</strain>
    </source>
</reference>
<dbReference type="PRINTS" id="PR01486">
    <property type="entry name" value="PHPHLIPASEA1"/>
</dbReference>
<dbReference type="EC" id="3.1.1.32" evidence="7"/>
<keyword evidence="18" id="KW-0998">Cell outer membrane</keyword>
<dbReference type="InterPro" id="IPR003187">
    <property type="entry name" value="PLipase_A1"/>
</dbReference>
<dbReference type="EMBL" id="JBHULZ010000023">
    <property type="protein sequence ID" value="MFD2697126.1"/>
    <property type="molecule type" value="Genomic_DNA"/>
</dbReference>
<evidence type="ECO:0000256" key="4">
    <source>
        <dbReference type="ARBA" id="ARBA00004571"/>
    </source>
</evidence>
<keyword evidence="12 20" id="KW-0732">Signal</keyword>
<dbReference type="Pfam" id="PF02253">
    <property type="entry name" value="PLA1"/>
    <property type="match status" value="1"/>
</dbReference>
<evidence type="ECO:0000256" key="19">
    <source>
        <dbReference type="ARBA" id="ARBA00032375"/>
    </source>
</evidence>
<comment type="catalytic activity">
    <reaction evidence="1">
        <text>a 1,2-diacyl-sn-glycero-3-phosphocholine + H2O = a 2-acyl-sn-glycero-3-phosphocholine + a fatty acid + H(+)</text>
        <dbReference type="Rhea" id="RHEA:18689"/>
        <dbReference type="ChEBI" id="CHEBI:15377"/>
        <dbReference type="ChEBI" id="CHEBI:15378"/>
        <dbReference type="ChEBI" id="CHEBI:28868"/>
        <dbReference type="ChEBI" id="CHEBI:57643"/>
        <dbReference type="ChEBI" id="CHEBI:57875"/>
        <dbReference type="EC" id="3.1.1.32"/>
    </reaction>
</comment>
<dbReference type="PANTHER" id="PTHR40457:SF1">
    <property type="entry name" value="PHOSPHOLIPASE A1"/>
    <property type="match status" value="1"/>
</dbReference>
<feature type="chain" id="PRO_5046323140" description="Phosphatidylcholine 1-acylhydrolase" evidence="20">
    <location>
        <begin position="20"/>
        <end position="272"/>
    </location>
</feature>
<keyword evidence="17" id="KW-0472">Membrane</keyword>
<evidence type="ECO:0000256" key="8">
    <source>
        <dbReference type="ARBA" id="ARBA00013278"/>
    </source>
</evidence>
<dbReference type="EC" id="3.1.1.4" evidence="8"/>
<sequence length="272" mass="31709">MKKTIALFILLSGFNFTQAQKLTRDQINDSIREISYFSNHLDNYFIVGGPTNRNINSQTSNAKYQVSFKQILTKEPLPFDTYVLLTYTQKAFWNIFEDSFPFRDLNFHPSISLGKFVFDKNEQLRGVASISLEHESNGRDSIYSRSWNRLSAAYRTQLSPQTNISLKIWLPFASKEGNPDLLDYVGLGEINLEHKLISNKLSLALRARKGLDFEYGSLRTRIYFNPFKRNIANQFLMVEWYLGQAESLLDYRRSQSMIRIGFVIKGNEFNWF</sequence>
<keyword evidence="15" id="KW-0442">Lipid degradation</keyword>
<dbReference type="Proteomes" id="UP001597357">
    <property type="component" value="Unassembled WGS sequence"/>
</dbReference>
<evidence type="ECO:0000256" key="9">
    <source>
        <dbReference type="ARBA" id="ARBA00022452"/>
    </source>
</evidence>
<evidence type="ECO:0000256" key="5">
    <source>
        <dbReference type="ARBA" id="ARBA00010525"/>
    </source>
</evidence>
<keyword evidence="16" id="KW-0443">Lipid metabolism</keyword>
<evidence type="ECO:0000313" key="21">
    <source>
        <dbReference type="EMBL" id="MFD2697126.1"/>
    </source>
</evidence>
<dbReference type="InterPro" id="IPR036541">
    <property type="entry name" value="PLipase_A1_sf"/>
</dbReference>
<evidence type="ECO:0000313" key="22">
    <source>
        <dbReference type="Proteomes" id="UP001597357"/>
    </source>
</evidence>
<keyword evidence="10" id="KW-0812">Transmembrane</keyword>